<dbReference type="Proteomes" id="UP000001075">
    <property type="component" value="Unassembled WGS sequence"/>
</dbReference>
<evidence type="ECO:0000313" key="2">
    <source>
        <dbReference type="Proteomes" id="UP000001075"/>
    </source>
</evidence>
<name>G3GV31_CRIGR</name>
<dbReference type="AlphaFoldDB" id="G3GV31"/>
<proteinExistence type="predicted"/>
<reference evidence="2" key="1">
    <citation type="journal article" date="2011" name="Nat. Biotechnol.">
        <title>The genomic sequence of the Chinese hamster ovary (CHO)-K1 cell line.</title>
        <authorList>
            <person name="Xu X."/>
            <person name="Nagarajan H."/>
            <person name="Lewis N.E."/>
            <person name="Pan S."/>
            <person name="Cai Z."/>
            <person name="Liu X."/>
            <person name="Chen W."/>
            <person name="Xie M."/>
            <person name="Wang W."/>
            <person name="Hammond S."/>
            <person name="Andersen M.R."/>
            <person name="Neff N."/>
            <person name="Passarelli B."/>
            <person name="Koh W."/>
            <person name="Fan H.C."/>
            <person name="Wang J."/>
            <person name="Gui Y."/>
            <person name="Lee K.H."/>
            <person name="Betenbaugh M.J."/>
            <person name="Quake S.R."/>
            <person name="Famili I."/>
            <person name="Palsson B.O."/>
            <person name="Wang J."/>
        </authorList>
    </citation>
    <scope>NUCLEOTIDE SEQUENCE [LARGE SCALE GENOMIC DNA]</scope>
    <source>
        <strain evidence="2">CHO K1 cell line</strain>
    </source>
</reference>
<sequence>MIINLIVHGNPKGDRCPQIKSLFVESCILQARKEMYFHLLVSFLKDLIMSPLLTGGERCLKLRSDNWVQNELKVRWLSSSSSEESYFEVLFPLS</sequence>
<evidence type="ECO:0000313" key="1">
    <source>
        <dbReference type="EMBL" id="EGW03179.1"/>
    </source>
</evidence>
<protein>
    <submittedName>
        <fullName evidence="1">Uncharacterized protein</fullName>
    </submittedName>
</protein>
<accession>G3GV31</accession>
<dbReference type="InParanoid" id="G3GV31"/>
<dbReference type="EMBL" id="JH000036">
    <property type="protein sequence ID" value="EGW03179.1"/>
    <property type="molecule type" value="Genomic_DNA"/>
</dbReference>
<gene>
    <name evidence="1" type="ORF">I79_001561</name>
</gene>
<organism evidence="1 2">
    <name type="scientific">Cricetulus griseus</name>
    <name type="common">Chinese hamster</name>
    <name type="synonym">Cricetulus barabensis griseus</name>
    <dbReference type="NCBI Taxonomy" id="10029"/>
    <lineage>
        <taxon>Eukaryota</taxon>
        <taxon>Metazoa</taxon>
        <taxon>Chordata</taxon>
        <taxon>Craniata</taxon>
        <taxon>Vertebrata</taxon>
        <taxon>Euteleostomi</taxon>
        <taxon>Mammalia</taxon>
        <taxon>Eutheria</taxon>
        <taxon>Euarchontoglires</taxon>
        <taxon>Glires</taxon>
        <taxon>Rodentia</taxon>
        <taxon>Myomorpha</taxon>
        <taxon>Muroidea</taxon>
        <taxon>Cricetidae</taxon>
        <taxon>Cricetinae</taxon>
        <taxon>Cricetulus</taxon>
    </lineage>
</organism>